<comment type="similarity">
    <text evidence="2">Belongs to the mitochondrion-specific ribosomal protein mS41 family.</text>
</comment>
<evidence type="ECO:0000256" key="4">
    <source>
        <dbReference type="ARBA" id="ARBA00035129"/>
    </source>
</evidence>
<evidence type="ECO:0000256" key="2">
    <source>
        <dbReference type="ARBA" id="ARBA00010492"/>
    </source>
</evidence>
<feature type="domain" description="Small ribosomal subunit protein mS41 SAM" evidence="5">
    <location>
        <begin position="51"/>
        <end position="107"/>
    </location>
</feature>
<evidence type="ECO:0000313" key="7">
    <source>
        <dbReference type="Proteomes" id="UP000789570"/>
    </source>
</evidence>
<evidence type="ECO:0000259" key="5">
    <source>
        <dbReference type="SMART" id="SM01238"/>
    </source>
</evidence>
<dbReference type="PANTHER" id="PTHR28235:SF1">
    <property type="entry name" value="SMALL RIBOSOMAL SUBUNIT PROTEIN MS41"/>
    <property type="match status" value="1"/>
</dbReference>
<keyword evidence="7" id="KW-1185">Reference proteome</keyword>
<dbReference type="Proteomes" id="UP000789570">
    <property type="component" value="Unassembled WGS sequence"/>
</dbReference>
<dbReference type="SMART" id="SM01238">
    <property type="entry name" value="IGR"/>
    <property type="match status" value="1"/>
</dbReference>
<comment type="caution">
    <text evidence="6">The sequence shown here is derived from an EMBL/GenBank/DDBJ whole genome shotgun (WGS) entry which is preliminary data.</text>
</comment>
<dbReference type="PANTHER" id="PTHR28235">
    <property type="entry name" value="PROTEIN FYV4, MITOCHONDRIAL"/>
    <property type="match status" value="1"/>
</dbReference>
<proteinExistence type="inferred from homology"/>
<dbReference type="EMBL" id="CAJVPQ010000821">
    <property type="protein sequence ID" value="CAG8512740.1"/>
    <property type="molecule type" value="Genomic_DNA"/>
</dbReference>
<sequence>MILLKNRFPQISVTSCLTKKLYLSLGNKLIIRNIQNKQKSVPEPRGQLIDPKTFLERCGRGCGELADKFRDWEHLFTASSYEMKSEMGIPTRKRRWILDWTEHYRNGVNPYNIPIPQIYFSYRIPSFFNIINFIN</sequence>
<keyword evidence="3" id="KW-0496">Mitochondrion</keyword>
<dbReference type="InterPro" id="IPR039603">
    <property type="entry name" value="Ribosomal_mS41"/>
</dbReference>
<evidence type="ECO:0000256" key="3">
    <source>
        <dbReference type="ARBA" id="ARBA00023128"/>
    </source>
</evidence>
<organism evidence="6 7">
    <name type="scientific">Funneliformis caledonium</name>
    <dbReference type="NCBI Taxonomy" id="1117310"/>
    <lineage>
        <taxon>Eukaryota</taxon>
        <taxon>Fungi</taxon>
        <taxon>Fungi incertae sedis</taxon>
        <taxon>Mucoromycota</taxon>
        <taxon>Glomeromycotina</taxon>
        <taxon>Glomeromycetes</taxon>
        <taxon>Glomerales</taxon>
        <taxon>Glomeraceae</taxon>
        <taxon>Funneliformis</taxon>
    </lineage>
</organism>
<dbReference type="OrthoDB" id="18595at2759"/>
<dbReference type="GO" id="GO:0005739">
    <property type="term" value="C:mitochondrion"/>
    <property type="evidence" value="ECO:0007669"/>
    <property type="project" value="UniProtKB-SubCell"/>
</dbReference>
<accession>A0A9N8ZZN4</accession>
<evidence type="ECO:0000256" key="1">
    <source>
        <dbReference type="ARBA" id="ARBA00004173"/>
    </source>
</evidence>
<gene>
    <name evidence="6" type="ORF">FCALED_LOCUS4282</name>
</gene>
<comment type="subcellular location">
    <subcellularLocation>
        <location evidence="1">Mitochondrion</location>
    </subcellularLocation>
</comment>
<dbReference type="InterPro" id="IPR019083">
    <property type="entry name" value="SAM_Ribosomal_mS41"/>
</dbReference>
<dbReference type="Pfam" id="PF09597">
    <property type="entry name" value="SAM_Ribosomal_mS41"/>
    <property type="match status" value="1"/>
</dbReference>
<protein>
    <recommendedName>
        <fullName evidence="4">Small ribosomal subunit protein mS41</fullName>
    </recommendedName>
</protein>
<dbReference type="AlphaFoldDB" id="A0A9N8ZZN4"/>
<reference evidence="6" key="1">
    <citation type="submission" date="2021-06" db="EMBL/GenBank/DDBJ databases">
        <authorList>
            <person name="Kallberg Y."/>
            <person name="Tangrot J."/>
            <person name="Rosling A."/>
        </authorList>
    </citation>
    <scope>NUCLEOTIDE SEQUENCE</scope>
    <source>
        <strain evidence="6">UK204</strain>
    </source>
</reference>
<name>A0A9N8ZZN4_9GLOM</name>
<evidence type="ECO:0000313" key="6">
    <source>
        <dbReference type="EMBL" id="CAG8512740.1"/>
    </source>
</evidence>